<keyword evidence="7 8" id="KW-0862">Zinc</keyword>
<evidence type="ECO:0000256" key="1">
    <source>
        <dbReference type="ARBA" id="ARBA00010875"/>
    </source>
</evidence>
<evidence type="ECO:0000256" key="2">
    <source>
        <dbReference type="ARBA" id="ARBA00022517"/>
    </source>
</evidence>
<gene>
    <name evidence="8" type="primary">ybeY</name>
    <name evidence="9" type="ORF">J2T55_002156</name>
</gene>
<evidence type="ECO:0000256" key="4">
    <source>
        <dbReference type="ARBA" id="ARBA00022723"/>
    </source>
</evidence>
<dbReference type="PANTHER" id="PTHR46986:SF1">
    <property type="entry name" value="ENDORIBONUCLEASE YBEY, CHLOROPLASTIC"/>
    <property type="match status" value="1"/>
</dbReference>
<organism evidence="9 10">
    <name type="scientific">Methylohalomonas lacus</name>
    <dbReference type="NCBI Taxonomy" id="398773"/>
    <lineage>
        <taxon>Bacteria</taxon>
        <taxon>Pseudomonadati</taxon>
        <taxon>Pseudomonadota</taxon>
        <taxon>Gammaproteobacteria</taxon>
        <taxon>Methylohalomonadales</taxon>
        <taxon>Methylohalomonadaceae</taxon>
        <taxon>Methylohalomonas</taxon>
    </lineage>
</organism>
<dbReference type="GO" id="GO:0004222">
    <property type="term" value="F:metalloendopeptidase activity"/>
    <property type="evidence" value="ECO:0007669"/>
    <property type="project" value="InterPro"/>
</dbReference>
<keyword evidence="2 8" id="KW-0690">Ribosome biogenesis</keyword>
<accession>A0AAE3HNY7</accession>
<sequence>MSVDITIQFVTRKPYVPRATDIRRWIAAAVTDREATELTVRIVAEDEGAQLNQAWRGRDGPTNVLSFPCHGLETIAPALLGDIVVCAPVVAREADEQGKSLAAHWAHMLIHGTLHLRGYDHQTPAQAEVMEQLETDILRNFGYADPYRLPTPH</sequence>
<comment type="similarity">
    <text evidence="1 8">Belongs to the endoribonuclease YbeY family.</text>
</comment>
<dbReference type="Gene3D" id="3.40.390.30">
    <property type="entry name" value="Metalloproteases ('zincins'), catalytic domain"/>
    <property type="match status" value="1"/>
</dbReference>
<evidence type="ECO:0000256" key="6">
    <source>
        <dbReference type="ARBA" id="ARBA00022801"/>
    </source>
</evidence>
<evidence type="ECO:0000256" key="7">
    <source>
        <dbReference type="ARBA" id="ARBA00022833"/>
    </source>
</evidence>
<evidence type="ECO:0000313" key="9">
    <source>
        <dbReference type="EMBL" id="MCS3904123.1"/>
    </source>
</evidence>
<name>A0AAE3HNY7_9GAMM</name>
<feature type="binding site" evidence="8">
    <location>
        <position position="121"/>
    </location>
    <ligand>
        <name>Zn(2+)</name>
        <dbReference type="ChEBI" id="CHEBI:29105"/>
        <note>catalytic</note>
    </ligand>
</feature>
<comment type="caution">
    <text evidence="9">The sequence shown here is derived from an EMBL/GenBank/DDBJ whole genome shotgun (WGS) entry which is preliminary data.</text>
</comment>
<keyword evidence="5 8" id="KW-0255">Endonuclease</keyword>
<dbReference type="Pfam" id="PF02130">
    <property type="entry name" value="YbeY"/>
    <property type="match status" value="1"/>
</dbReference>
<feature type="binding site" evidence="8">
    <location>
        <position position="115"/>
    </location>
    <ligand>
        <name>Zn(2+)</name>
        <dbReference type="ChEBI" id="CHEBI:29105"/>
        <note>catalytic</note>
    </ligand>
</feature>
<evidence type="ECO:0000256" key="3">
    <source>
        <dbReference type="ARBA" id="ARBA00022722"/>
    </source>
</evidence>
<keyword evidence="3 8" id="KW-0540">Nuclease</keyword>
<protein>
    <recommendedName>
        <fullName evidence="8">Endoribonuclease YbeY</fullName>
        <ecNumber evidence="8">3.1.-.-</ecNumber>
    </recommendedName>
</protein>
<keyword evidence="8" id="KW-0963">Cytoplasm</keyword>
<proteinExistence type="inferred from homology"/>
<comment type="cofactor">
    <cofactor evidence="8">
        <name>Zn(2+)</name>
        <dbReference type="ChEBI" id="CHEBI:29105"/>
    </cofactor>
    <text evidence="8">Binds 1 zinc ion.</text>
</comment>
<evidence type="ECO:0000313" key="10">
    <source>
        <dbReference type="Proteomes" id="UP001204445"/>
    </source>
</evidence>
<dbReference type="EC" id="3.1.-.-" evidence="8"/>
<dbReference type="HAMAP" id="MF_00009">
    <property type="entry name" value="Endoribonucl_YbeY"/>
    <property type="match status" value="1"/>
</dbReference>
<dbReference type="SUPFAM" id="SSF55486">
    <property type="entry name" value="Metalloproteases ('zincins'), catalytic domain"/>
    <property type="match status" value="1"/>
</dbReference>
<dbReference type="GO" id="GO:0005737">
    <property type="term" value="C:cytoplasm"/>
    <property type="evidence" value="ECO:0007669"/>
    <property type="project" value="UniProtKB-SubCell"/>
</dbReference>
<dbReference type="RefSeq" id="WP_259056421.1">
    <property type="nucleotide sequence ID" value="NZ_JANUCT010000016.1"/>
</dbReference>
<dbReference type="AlphaFoldDB" id="A0AAE3HNY7"/>
<evidence type="ECO:0000256" key="8">
    <source>
        <dbReference type="HAMAP-Rule" id="MF_00009"/>
    </source>
</evidence>
<dbReference type="NCBIfam" id="TIGR00043">
    <property type="entry name" value="rRNA maturation RNase YbeY"/>
    <property type="match status" value="1"/>
</dbReference>
<dbReference type="EMBL" id="JANUCT010000016">
    <property type="protein sequence ID" value="MCS3904123.1"/>
    <property type="molecule type" value="Genomic_DNA"/>
</dbReference>
<keyword evidence="6 8" id="KW-0378">Hydrolase</keyword>
<dbReference type="InterPro" id="IPR023091">
    <property type="entry name" value="MetalPrtase_cat_dom_sf_prd"/>
</dbReference>
<dbReference type="Proteomes" id="UP001204445">
    <property type="component" value="Unassembled WGS sequence"/>
</dbReference>
<comment type="subcellular location">
    <subcellularLocation>
        <location evidence="8">Cytoplasm</location>
    </subcellularLocation>
</comment>
<keyword evidence="10" id="KW-1185">Reference proteome</keyword>
<dbReference type="InterPro" id="IPR002036">
    <property type="entry name" value="YbeY"/>
</dbReference>
<comment type="function">
    <text evidence="8">Single strand-specific metallo-endoribonuclease involved in late-stage 70S ribosome quality control and in maturation of the 3' terminus of the 16S rRNA.</text>
</comment>
<feature type="binding site" evidence="8">
    <location>
        <position position="111"/>
    </location>
    <ligand>
        <name>Zn(2+)</name>
        <dbReference type="ChEBI" id="CHEBI:29105"/>
        <note>catalytic</note>
    </ligand>
</feature>
<reference evidence="9" key="1">
    <citation type="submission" date="2022-08" db="EMBL/GenBank/DDBJ databases">
        <title>Genomic Encyclopedia of Type Strains, Phase III (KMG-III): the genomes of soil and plant-associated and newly described type strains.</title>
        <authorList>
            <person name="Whitman W."/>
        </authorList>
    </citation>
    <scope>NUCLEOTIDE SEQUENCE</scope>
    <source>
        <strain evidence="9">HMT 1</strain>
    </source>
</reference>
<dbReference type="GO" id="GO:0004521">
    <property type="term" value="F:RNA endonuclease activity"/>
    <property type="evidence" value="ECO:0007669"/>
    <property type="project" value="UniProtKB-UniRule"/>
</dbReference>
<evidence type="ECO:0000256" key="5">
    <source>
        <dbReference type="ARBA" id="ARBA00022759"/>
    </source>
</evidence>
<keyword evidence="4 8" id="KW-0479">Metal-binding</keyword>
<dbReference type="GO" id="GO:0006364">
    <property type="term" value="P:rRNA processing"/>
    <property type="evidence" value="ECO:0007669"/>
    <property type="project" value="UniProtKB-UniRule"/>
</dbReference>
<dbReference type="GO" id="GO:0008270">
    <property type="term" value="F:zinc ion binding"/>
    <property type="evidence" value="ECO:0007669"/>
    <property type="project" value="UniProtKB-UniRule"/>
</dbReference>
<keyword evidence="8" id="KW-0698">rRNA processing</keyword>
<dbReference type="PANTHER" id="PTHR46986">
    <property type="entry name" value="ENDORIBONUCLEASE YBEY, CHLOROPLASTIC"/>
    <property type="match status" value="1"/>
</dbReference>